<dbReference type="STRING" id="150374.A0A0M8N5G6"/>
<dbReference type="Proteomes" id="UP000053831">
    <property type="component" value="Unassembled WGS sequence"/>
</dbReference>
<dbReference type="GO" id="GO:0045504">
    <property type="term" value="F:dynein heavy chain binding"/>
    <property type="evidence" value="ECO:0007669"/>
    <property type="project" value="TreeGrafter"/>
</dbReference>
<dbReference type="GO" id="GO:0005874">
    <property type="term" value="C:microtubule"/>
    <property type="evidence" value="ECO:0007669"/>
    <property type="project" value="UniProtKB-KW"/>
</dbReference>
<proteinExistence type="predicted"/>
<keyword evidence="11" id="KW-1185">Reference proteome</keyword>
<keyword evidence="9" id="KW-0206">Cytoskeleton</keyword>
<keyword evidence="7" id="KW-0243">Dynein</keyword>
<comment type="caution">
    <text evidence="10">The sequence shown here is derived from an EMBL/GenBank/DDBJ whole genome shotgun (WGS) entry which is preliminary data.</text>
</comment>
<evidence type="ECO:0000256" key="9">
    <source>
        <dbReference type="ARBA" id="ARBA00023212"/>
    </source>
</evidence>
<evidence type="ECO:0000313" key="11">
    <source>
        <dbReference type="Proteomes" id="UP000053831"/>
    </source>
</evidence>
<dbReference type="GO" id="GO:0035974">
    <property type="term" value="C:meiotic spindle pole body"/>
    <property type="evidence" value="ECO:0007669"/>
    <property type="project" value="TreeGrafter"/>
</dbReference>
<reference evidence="10 11" key="1">
    <citation type="submission" date="2015-07" db="EMBL/GenBank/DDBJ databases">
        <title>The genome of the fungus Escovopsis weberi, a specialized disease agent of ant agriculture.</title>
        <authorList>
            <person name="de Man T.J."/>
            <person name="Stajich J.E."/>
            <person name="Kubicek C.P."/>
            <person name="Chenthamara K."/>
            <person name="Atanasova L."/>
            <person name="Druzhinina I.S."/>
            <person name="Birnbaum S."/>
            <person name="Barribeau S.M."/>
            <person name="Teiling C."/>
            <person name="Suen G."/>
            <person name="Currie C."/>
            <person name="Gerardo N.M."/>
        </authorList>
    </citation>
    <scope>NUCLEOTIDE SEQUENCE [LARGE SCALE GENOMIC DNA]</scope>
</reference>
<dbReference type="OrthoDB" id="27603at2759"/>
<evidence type="ECO:0000256" key="2">
    <source>
        <dbReference type="ARBA" id="ARBA00022448"/>
    </source>
</evidence>
<dbReference type="GO" id="GO:0005524">
    <property type="term" value="F:ATP binding"/>
    <property type="evidence" value="ECO:0007669"/>
    <property type="project" value="UniProtKB-KW"/>
</dbReference>
<accession>A0A0M8N5G6</accession>
<evidence type="ECO:0000256" key="3">
    <source>
        <dbReference type="ARBA" id="ARBA00022490"/>
    </source>
</evidence>
<evidence type="ECO:0000256" key="4">
    <source>
        <dbReference type="ARBA" id="ARBA00022701"/>
    </source>
</evidence>
<dbReference type="InterPro" id="IPR008467">
    <property type="entry name" value="Dynein1_light_intermed_chain"/>
</dbReference>
<protein>
    <submittedName>
        <fullName evidence="10">Uncharacterized protein</fullName>
    </submittedName>
</protein>
<keyword evidence="6" id="KW-0067">ATP-binding</keyword>
<keyword evidence="5" id="KW-0547">Nucleotide-binding</keyword>
<evidence type="ECO:0000256" key="1">
    <source>
        <dbReference type="ARBA" id="ARBA00004245"/>
    </source>
</evidence>
<keyword evidence="8" id="KW-0505">Motor protein</keyword>
<dbReference type="Pfam" id="PF05783">
    <property type="entry name" value="DLIC"/>
    <property type="match status" value="1"/>
</dbReference>
<keyword evidence="3" id="KW-0963">Cytoplasm</keyword>
<dbReference type="PANTHER" id="PTHR12688:SF0">
    <property type="entry name" value="DYNEIN LIGHT INTERMEDIATE CHAIN"/>
    <property type="match status" value="1"/>
</dbReference>
<dbReference type="AlphaFoldDB" id="A0A0M8N5G6"/>
<evidence type="ECO:0000256" key="6">
    <source>
        <dbReference type="ARBA" id="ARBA00022840"/>
    </source>
</evidence>
<dbReference type="PANTHER" id="PTHR12688">
    <property type="entry name" value="DYNEIN LIGHT INTERMEDIATE CHAIN"/>
    <property type="match status" value="1"/>
</dbReference>
<dbReference type="GO" id="GO:0000226">
    <property type="term" value="P:microtubule cytoskeleton organization"/>
    <property type="evidence" value="ECO:0007669"/>
    <property type="project" value="TreeGrafter"/>
</dbReference>
<evidence type="ECO:0000313" key="10">
    <source>
        <dbReference type="EMBL" id="KOS21054.1"/>
    </source>
</evidence>
<dbReference type="EMBL" id="LGSR01000013">
    <property type="protein sequence ID" value="KOS21054.1"/>
    <property type="molecule type" value="Genomic_DNA"/>
</dbReference>
<keyword evidence="2" id="KW-0813">Transport</keyword>
<sequence length="283" mass="31177">MARCPWGLGNGQSPSDCLSVWSVRIIFGPCFYGLPVLIHSTLGITSLLKRTPLKHNVIDRDKIVVPPNWDSWGKIRVLGGSFDAEKVSDFWSEDIKLPLGKTPPAMAEPEAEEEFDFQRKDPEPMDSAIALYEDWCRDPNSGGLAVVESAMASAMGVAVDSEDTQEFLEKQLKLLEAFKAKGPEKAVENTLNATTKKPDVVEEKTVNDHIGPVQFNMGGIQVDADDMLQRLKDRNAHIVSDPPSPQEESSVGNMAKDFDNEQLQSFFSGLMNRTAPATDSARL</sequence>
<comment type="subcellular location">
    <subcellularLocation>
        <location evidence="1">Cytoplasm</location>
        <location evidence="1">Cytoskeleton</location>
    </subcellularLocation>
</comment>
<evidence type="ECO:0000256" key="7">
    <source>
        <dbReference type="ARBA" id="ARBA00023017"/>
    </source>
</evidence>
<organism evidence="10 11">
    <name type="scientific">Escovopsis weberi</name>
    <dbReference type="NCBI Taxonomy" id="150374"/>
    <lineage>
        <taxon>Eukaryota</taxon>
        <taxon>Fungi</taxon>
        <taxon>Dikarya</taxon>
        <taxon>Ascomycota</taxon>
        <taxon>Pezizomycotina</taxon>
        <taxon>Sordariomycetes</taxon>
        <taxon>Hypocreomycetidae</taxon>
        <taxon>Hypocreales</taxon>
        <taxon>Hypocreaceae</taxon>
        <taxon>Escovopsis</taxon>
    </lineage>
</organism>
<evidence type="ECO:0000256" key="5">
    <source>
        <dbReference type="ARBA" id="ARBA00022741"/>
    </source>
</evidence>
<name>A0A0M8N5G6_ESCWE</name>
<evidence type="ECO:0000256" key="8">
    <source>
        <dbReference type="ARBA" id="ARBA00023175"/>
    </source>
</evidence>
<dbReference type="InterPro" id="IPR022780">
    <property type="entry name" value="Dynein_light_int_chain"/>
</dbReference>
<keyword evidence="4" id="KW-0493">Microtubule</keyword>
<gene>
    <name evidence="10" type="ORF">ESCO_004118</name>
</gene>
<dbReference type="GO" id="GO:0005868">
    <property type="term" value="C:cytoplasmic dynein complex"/>
    <property type="evidence" value="ECO:0007669"/>
    <property type="project" value="InterPro"/>
</dbReference>
<dbReference type="GO" id="GO:0007018">
    <property type="term" value="P:microtubule-based movement"/>
    <property type="evidence" value="ECO:0007669"/>
    <property type="project" value="InterPro"/>
</dbReference>